<name>A0A0F6YG27_9BACT</name>
<dbReference type="Gene3D" id="1.25.40.10">
    <property type="entry name" value="Tetratricopeptide repeat domain"/>
    <property type="match status" value="1"/>
</dbReference>
<evidence type="ECO:0008006" key="5">
    <source>
        <dbReference type="Google" id="ProtNLM"/>
    </source>
</evidence>
<dbReference type="Pfam" id="PF14559">
    <property type="entry name" value="TPR_19"/>
    <property type="match status" value="1"/>
</dbReference>
<proteinExistence type="predicted"/>
<dbReference type="AlphaFoldDB" id="A0A0F6YG27"/>
<dbReference type="InterPro" id="IPR011990">
    <property type="entry name" value="TPR-like_helical_dom_sf"/>
</dbReference>
<dbReference type="RefSeq" id="WP_053230797.1">
    <property type="nucleotide sequence ID" value="NZ_CP011125.1"/>
</dbReference>
<evidence type="ECO:0000256" key="2">
    <source>
        <dbReference type="SAM" id="Phobius"/>
    </source>
</evidence>
<feature type="transmembrane region" description="Helical" evidence="2">
    <location>
        <begin position="95"/>
        <end position="113"/>
    </location>
</feature>
<keyword evidence="2" id="KW-0472">Membrane</keyword>
<evidence type="ECO:0000256" key="1">
    <source>
        <dbReference type="SAM" id="MobiDB-lite"/>
    </source>
</evidence>
<gene>
    <name evidence="3" type="ORF">DB32_000506</name>
</gene>
<sequence length="832" mass="90547">MSEQELASPSPRPIARFQGPVLGRKTARMALVVSVALAMLFVMLSPLTGVPGPESALVLGLILPPFVAAAGARLAIEARTSGLHRTGELLERATWLAGGCVALPTAILAINGLRVPWCAPWEGLAFVALGPGIGVLLAAFVGVAIGTLFQRPRLATTIAVLVPILAGLGSASLLYTSPAIYGYGHFFGYFPGTLYDPDIEIGTPYLTFRVLSGVQIGGFVALILAGVDPRTARISGRYARTRVGSLIIATSFFAAALYGEYRATDLGHRSTADSIAQRLGTTLHGRICDVVVPRELARARAERLRDDCDLRVEQTAQGLGVEQRERVTAFFFRSTSEKRELMGASGTYIAKPWRNEVYLQLSGWPHPVLAHEIVHVVAGNAGVGPFRISGTLGGWLPSPGIIEGIAVALSWEERDGLTPHQWARAMMALEMMPRVSQTEGLGFLLQPASRAYVTSGSFVRWILDTRGSEVVRAISRAGEYEGALGMPLEEAERAWREYLRTEVPLPPEALAMAEARFERPAIFAQVCPHRVAALMDMVADDLAAGDDRHAAETCEEVLDIDPNDTRARAWMAVALAREGELARARRELDRLIGPPSASRPVIRAARQGIADALWAQGNVEEAAVMYRAILHEPLGDEEARQIEVRLLAVESGLPGGEHLREVFAPDPDEPHDAVTAMQAIMRLRELRPDGLGAYLEARQMIQRERFDRAEEALREAQSRGLPSERLSREARRMRAITEFAMGRRRRARALWEDVLEDPSASEAARVEALDWIDRIERAGETTEPIEGEETRVEDAAALPEPTDVVVPDVDAHPMPPAVQQTELPVTEGLAPP</sequence>
<dbReference type="SUPFAM" id="SSF48452">
    <property type="entry name" value="TPR-like"/>
    <property type="match status" value="1"/>
</dbReference>
<reference evidence="3 4" key="1">
    <citation type="submission" date="2015-03" db="EMBL/GenBank/DDBJ databases">
        <title>Genome assembly of Sandaracinus amylolyticus DSM 53668.</title>
        <authorList>
            <person name="Sharma G."/>
            <person name="Subramanian S."/>
        </authorList>
    </citation>
    <scope>NUCLEOTIDE SEQUENCE [LARGE SCALE GENOMIC DNA]</scope>
    <source>
        <strain evidence="3 4">DSM 53668</strain>
    </source>
</reference>
<feature type="region of interest" description="Disordered" evidence="1">
    <location>
        <begin position="778"/>
        <end position="832"/>
    </location>
</feature>
<evidence type="ECO:0000313" key="3">
    <source>
        <dbReference type="EMBL" id="AKF03357.1"/>
    </source>
</evidence>
<keyword evidence="4" id="KW-1185">Reference proteome</keyword>
<dbReference type="OrthoDB" id="1522169at2"/>
<dbReference type="Proteomes" id="UP000034883">
    <property type="component" value="Chromosome"/>
</dbReference>
<evidence type="ECO:0000313" key="4">
    <source>
        <dbReference type="Proteomes" id="UP000034883"/>
    </source>
</evidence>
<feature type="transmembrane region" description="Helical" evidence="2">
    <location>
        <begin position="125"/>
        <end position="149"/>
    </location>
</feature>
<keyword evidence="2" id="KW-1133">Transmembrane helix</keyword>
<feature type="transmembrane region" description="Helical" evidence="2">
    <location>
        <begin position="239"/>
        <end position="259"/>
    </location>
</feature>
<feature type="transmembrane region" description="Helical" evidence="2">
    <location>
        <begin position="206"/>
        <end position="227"/>
    </location>
</feature>
<feature type="transmembrane region" description="Helical" evidence="2">
    <location>
        <begin position="56"/>
        <end position="75"/>
    </location>
</feature>
<feature type="transmembrane region" description="Helical" evidence="2">
    <location>
        <begin position="26"/>
        <end position="44"/>
    </location>
</feature>
<accession>A0A0F6YG27</accession>
<keyword evidence="2" id="KW-0812">Transmembrane</keyword>
<dbReference type="STRING" id="927083.DB32_000506"/>
<dbReference type="EMBL" id="CP011125">
    <property type="protein sequence ID" value="AKF03357.1"/>
    <property type="molecule type" value="Genomic_DNA"/>
</dbReference>
<dbReference type="KEGG" id="samy:DB32_000506"/>
<protein>
    <recommendedName>
        <fullName evidence="5">Tetratricopeptide repeat protein</fullName>
    </recommendedName>
</protein>
<feature type="transmembrane region" description="Helical" evidence="2">
    <location>
        <begin position="161"/>
        <end position="186"/>
    </location>
</feature>
<organism evidence="3 4">
    <name type="scientific">Sandaracinus amylolyticus</name>
    <dbReference type="NCBI Taxonomy" id="927083"/>
    <lineage>
        <taxon>Bacteria</taxon>
        <taxon>Pseudomonadati</taxon>
        <taxon>Myxococcota</taxon>
        <taxon>Polyangia</taxon>
        <taxon>Polyangiales</taxon>
        <taxon>Sandaracinaceae</taxon>
        <taxon>Sandaracinus</taxon>
    </lineage>
</organism>